<feature type="region of interest" description="Disordered" evidence="1">
    <location>
        <begin position="746"/>
        <end position="780"/>
    </location>
</feature>
<dbReference type="AlphaFoldDB" id="A0A7S2NT06"/>
<evidence type="ECO:0000313" key="4">
    <source>
        <dbReference type="EMBL" id="CAD9557566.1"/>
    </source>
</evidence>
<feature type="chain" id="PRO_5031204225" description="ZP domain-containing protein" evidence="3">
    <location>
        <begin position="25"/>
        <end position="934"/>
    </location>
</feature>
<keyword evidence="3" id="KW-0732">Signal</keyword>
<evidence type="ECO:0008006" key="5">
    <source>
        <dbReference type="Google" id="ProtNLM"/>
    </source>
</evidence>
<evidence type="ECO:0000256" key="3">
    <source>
        <dbReference type="SAM" id="SignalP"/>
    </source>
</evidence>
<dbReference type="EMBL" id="HBGY01001745">
    <property type="protein sequence ID" value="CAD9557566.1"/>
    <property type="molecule type" value="Transcribed_RNA"/>
</dbReference>
<feature type="compositionally biased region" description="Polar residues" evidence="1">
    <location>
        <begin position="302"/>
        <end position="318"/>
    </location>
</feature>
<gene>
    <name evidence="4" type="ORF">LDAN0321_LOCUS1192</name>
</gene>
<keyword evidence="2" id="KW-0812">Transmembrane</keyword>
<sequence>MINCAFQYSSIIAIASLLRIAVSANNVRENGGNCFGVKSCRPRCITYKVHRENVDCGAITGGFLNDGVWKHDKFKAINCDKGGSKNKCTNEKCGEPLPANLTIRIGEEFVLADEDDDHRYFYTIVDLPEGEDIFTFCSLYYCDGHECALPEQMGYEIQMELRDMAQPYSREEAPRNNKFEDETVSLVLESFFQPNPETLMSLKERTVFGPLEVLWFDDPAGCDLNNTSVPQNPVPISPPSDPLILTLDEAPRYGLSSPPSSANYCTGENYELSPLPISAFPSASPSESSSPSTSMQPSASPTVSHAPSISLEPTSKRTLNPSSLPSVAPSLSLNPSSKPSPVPSEPPSSFPTTNPTMPPSSSPTITALPTMSPSSTPSVSNEPTEVAVITDTIRTSLTLSPVPGAMDSPTIATYERVASDFIQKTRPSKGLVYVTTAVKVLNQAVRQDRSSSLNERNLQEADLEILMDINGTIEEPDDEYTFEDDVLFGFRNNFSLFLDDLAAASDFFSGLDRSIPASLVDEENNSKQGSVFRAHDWVLIIVFSCAFVVVTLLLINQYAANRKELEQDSSAHSRSSGSRSPCLGIAPRDWTVEVLDEEDPFVNQQRSGKVEVMLTPRNNNDAEVSDGSSMTDSTNVNVDEQQKLADQSSSDATALSVTDDSKFVKNQHFDNEELLMRSVVTLRKGTPSSRTNFADPEGIRILHDLESIVVDSPAGTPTDGNFVPSPRAKIWKRPSIVCANLSVDTSGSEYSVDDSEFHDCDESQGDKGESDVPFDEKKDSKWKVKSNNTRLMMEKGARHFTFDNICTPSNCVDESPSTFTVTPTMGNRSQVNGEFVDERCAGEPNDLHLIEEPQPKIKTTVSPSVKDIARKFEHGIASTTTTPPTLPVVSPDQVRSSPKNYKYCGVDFEVSDMKPYGDESTHHLLHENHRKSDE</sequence>
<feature type="region of interest" description="Disordered" evidence="1">
    <location>
        <begin position="276"/>
        <end position="384"/>
    </location>
</feature>
<proteinExistence type="predicted"/>
<keyword evidence="2" id="KW-1133">Transmembrane helix</keyword>
<accession>A0A7S2NT06</accession>
<feature type="transmembrane region" description="Helical" evidence="2">
    <location>
        <begin position="537"/>
        <end position="555"/>
    </location>
</feature>
<protein>
    <recommendedName>
        <fullName evidence="5">ZP domain-containing protein</fullName>
    </recommendedName>
</protein>
<keyword evidence="2" id="KW-0472">Membrane</keyword>
<feature type="signal peptide" evidence="3">
    <location>
        <begin position="1"/>
        <end position="24"/>
    </location>
</feature>
<feature type="compositionally biased region" description="Basic and acidic residues" evidence="1">
    <location>
        <begin position="755"/>
        <end position="780"/>
    </location>
</feature>
<evidence type="ECO:0000256" key="1">
    <source>
        <dbReference type="SAM" id="MobiDB-lite"/>
    </source>
</evidence>
<feature type="compositionally biased region" description="Low complexity" evidence="1">
    <location>
        <begin position="319"/>
        <end position="337"/>
    </location>
</feature>
<feature type="compositionally biased region" description="Low complexity" evidence="1">
    <location>
        <begin position="276"/>
        <end position="301"/>
    </location>
</feature>
<name>A0A7S2NT06_9STRA</name>
<organism evidence="4">
    <name type="scientific">Leptocylindrus danicus</name>
    <dbReference type="NCBI Taxonomy" id="163516"/>
    <lineage>
        <taxon>Eukaryota</taxon>
        <taxon>Sar</taxon>
        <taxon>Stramenopiles</taxon>
        <taxon>Ochrophyta</taxon>
        <taxon>Bacillariophyta</taxon>
        <taxon>Coscinodiscophyceae</taxon>
        <taxon>Chaetocerotophycidae</taxon>
        <taxon>Leptocylindrales</taxon>
        <taxon>Leptocylindraceae</taxon>
        <taxon>Leptocylindrus</taxon>
    </lineage>
</organism>
<evidence type="ECO:0000256" key="2">
    <source>
        <dbReference type="SAM" id="Phobius"/>
    </source>
</evidence>
<reference evidence="4" key="1">
    <citation type="submission" date="2021-01" db="EMBL/GenBank/DDBJ databases">
        <authorList>
            <person name="Corre E."/>
            <person name="Pelletier E."/>
            <person name="Niang G."/>
            <person name="Scheremetjew M."/>
            <person name="Finn R."/>
            <person name="Kale V."/>
            <person name="Holt S."/>
            <person name="Cochrane G."/>
            <person name="Meng A."/>
            <person name="Brown T."/>
            <person name="Cohen L."/>
        </authorList>
    </citation>
    <scope>NUCLEOTIDE SEQUENCE</scope>
    <source>
        <strain evidence="4">B650</strain>
    </source>
</reference>
<feature type="compositionally biased region" description="Low complexity" evidence="1">
    <location>
        <begin position="362"/>
        <end position="384"/>
    </location>
</feature>
<feature type="compositionally biased region" description="Pro residues" evidence="1">
    <location>
        <begin position="338"/>
        <end position="349"/>
    </location>
</feature>